<dbReference type="SMART" id="SM00220">
    <property type="entry name" value="S_TKc"/>
    <property type="match status" value="1"/>
</dbReference>
<dbReference type="GO" id="GO:0005524">
    <property type="term" value="F:ATP binding"/>
    <property type="evidence" value="ECO:0007669"/>
    <property type="project" value="UniProtKB-KW"/>
</dbReference>
<sequence>MAYNEIIVWRQLRHPNILPFYGVFKESDRINLVSPLMRNGCLTSYLKENPQANRFRLMLDIVRGLEYLHTMKPTIVHGDMKGENILITASGRACLADFGLAASKDSQNALQTMRERHSGTLNYMAPELLLFDQACLNPDYRCSDMYAFACVCFEMFAKRPPFKGYSMVQIMDAVRNRKREGKPADEPPASLDESLWQFIQTCWSQEPEDRLTASDARQYIELVIKGDFLNLESGTSMQAMDVCEDEEWDEVFMQGAVSAFNPLKLAFPA</sequence>
<evidence type="ECO:0000256" key="4">
    <source>
        <dbReference type="ARBA" id="ARBA00022840"/>
    </source>
</evidence>
<feature type="domain" description="Protein kinase" evidence="5">
    <location>
        <begin position="1"/>
        <end position="222"/>
    </location>
</feature>
<evidence type="ECO:0000313" key="6">
    <source>
        <dbReference type="EMBL" id="EIW83555.1"/>
    </source>
</evidence>
<dbReference type="InterPro" id="IPR011009">
    <property type="entry name" value="Kinase-like_dom_sf"/>
</dbReference>
<dbReference type="OrthoDB" id="122279at2759"/>
<gene>
    <name evidence="6" type="ORF">CONPUDRAFT_122145</name>
</gene>
<dbReference type="SUPFAM" id="SSF56112">
    <property type="entry name" value="Protein kinase-like (PK-like)"/>
    <property type="match status" value="1"/>
</dbReference>
<dbReference type="GeneID" id="19199666"/>
<dbReference type="AlphaFoldDB" id="A0A5M3MXV0"/>
<dbReference type="PANTHER" id="PTHR44329">
    <property type="entry name" value="SERINE/THREONINE-PROTEIN KINASE TNNI3K-RELATED"/>
    <property type="match status" value="1"/>
</dbReference>
<dbReference type="PROSITE" id="PS50011">
    <property type="entry name" value="PROTEIN_KINASE_DOM"/>
    <property type="match status" value="1"/>
</dbReference>
<evidence type="ECO:0000259" key="5">
    <source>
        <dbReference type="PROSITE" id="PS50011"/>
    </source>
</evidence>
<dbReference type="Pfam" id="PF00069">
    <property type="entry name" value="Pkinase"/>
    <property type="match status" value="1"/>
</dbReference>
<keyword evidence="4" id="KW-0067">ATP-binding</keyword>
<dbReference type="PANTHER" id="PTHR44329:SF288">
    <property type="entry name" value="MITOGEN-ACTIVATED PROTEIN KINASE KINASE KINASE 20"/>
    <property type="match status" value="1"/>
</dbReference>
<evidence type="ECO:0000256" key="2">
    <source>
        <dbReference type="ARBA" id="ARBA00022741"/>
    </source>
</evidence>
<organism evidence="6 7">
    <name type="scientific">Coniophora puteana (strain RWD-64-598)</name>
    <name type="common">Brown rot fungus</name>
    <dbReference type="NCBI Taxonomy" id="741705"/>
    <lineage>
        <taxon>Eukaryota</taxon>
        <taxon>Fungi</taxon>
        <taxon>Dikarya</taxon>
        <taxon>Basidiomycota</taxon>
        <taxon>Agaricomycotina</taxon>
        <taxon>Agaricomycetes</taxon>
        <taxon>Agaricomycetidae</taxon>
        <taxon>Boletales</taxon>
        <taxon>Coniophorineae</taxon>
        <taxon>Coniophoraceae</taxon>
        <taxon>Coniophora</taxon>
    </lineage>
</organism>
<evidence type="ECO:0000256" key="1">
    <source>
        <dbReference type="ARBA" id="ARBA00022679"/>
    </source>
</evidence>
<dbReference type="OMA" id="CKFASGR"/>
<dbReference type="Proteomes" id="UP000053558">
    <property type="component" value="Unassembled WGS sequence"/>
</dbReference>
<dbReference type="RefSeq" id="XP_007767274.1">
    <property type="nucleotide sequence ID" value="XM_007769084.1"/>
</dbReference>
<keyword evidence="2" id="KW-0547">Nucleotide-binding</keyword>
<comment type="caution">
    <text evidence="6">The sequence shown here is derived from an EMBL/GenBank/DDBJ whole genome shotgun (WGS) entry which is preliminary data.</text>
</comment>
<proteinExistence type="predicted"/>
<dbReference type="InterPro" id="IPR008271">
    <property type="entry name" value="Ser/Thr_kinase_AS"/>
</dbReference>
<keyword evidence="1" id="KW-0808">Transferase</keyword>
<dbReference type="KEGG" id="cput:CONPUDRAFT_122145"/>
<reference evidence="7" key="1">
    <citation type="journal article" date="2012" name="Science">
        <title>The Paleozoic origin of enzymatic lignin decomposition reconstructed from 31 fungal genomes.</title>
        <authorList>
            <person name="Floudas D."/>
            <person name="Binder M."/>
            <person name="Riley R."/>
            <person name="Barry K."/>
            <person name="Blanchette R.A."/>
            <person name="Henrissat B."/>
            <person name="Martinez A.T."/>
            <person name="Otillar R."/>
            <person name="Spatafora J.W."/>
            <person name="Yadav J.S."/>
            <person name="Aerts A."/>
            <person name="Benoit I."/>
            <person name="Boyd A."/>
            <person name="Carlson A."/>
            <person name="Copeland A."/>
            <person name="Coutinho P.M."/>
            <person name="de Vries R.P."/>
            <person name="Ferreira P."/>
            <person name="Findley K."/>
            <person name="Foster B."/>
            <person name="Gaskell J."/>
            <person name="Glotzer D."/>
            <person name="Gorecki P."/>
            <person name="Heitman J."/>
            <person name="Hesse C."/>
            <person name="Hori C."/>
            <person name="Igarashi K."/>
            <person name="Jurgens J.A."/>
            <person name="Kallen N."/>
            <person name="Kersten P."/>
            <person name="Kohler A."/>
            <person name="Kuees U."/>
            <person name="Kumar T.K.A."/>
            <person name="Kuo A."/>
            <person name="LaButti K."/>
            <person name="Larrondo L.F."/>
            <person name="Lindquist E."/>
            <person name="Ling A."/>
            <person name="Lombard V."/>
            <person name="Lucas S."/>
            <person name="Lundell T."/>
            <person name="Martin R."/>
            <person name="McLaughlin D.J."/>
            <person name="Morgenstern I."/>
            <person name="Morin E."/>
            <person name="Murat C."/>
            <person name="Nagy L.G."/>
            <person name="Nolan M."/>
            <person name="Ohm R.A."/>
            <person name="Patyshakuliyeva A."/>
            <person name="Rokas A."/>
            <person name="Ruiz-Duenas F.J."/>
            <person name="Sabat G."/>
            <person name="Salamov A."/>
            <person name="Samejima M."/>
            <person name="Schmutz J."/>
            <person name="Slot J.C."/>
            <person name="St John F."/>
            <person name="Stenlid J."/>
            <person name="Sun H."/>
            <person name="Sun S."/>
            <person name="Syed K."/>
            <person name="Tsang A."/>
            <person name="Wiebenga A."/>
            <person name="Young D."/>
            <person name="Pisabarro A."/>
            <person name="Eastwood D.C."/>
            <person name="Martin F."/>
            <person name="Cullen D."/>
            <person name="Grigoriev I.V."/>
            <person name="Hibbett D.S."/>
        </authorList>
    </citation>
    <scope>NUCLEOTIDE SEQUENCE [LARGE SCALE GENOMIC DNA]</scope>
    <source>
        <strain evidence="7">RWD-64-598 SS2</strain>
    </source>
</reference>
<dbReference type="GO" id="GO:0004674">
    <property type="term" value="F:protein serine/threonine kinase activity"/>
    <property type="evidence" value="ECO:0007669"/>
    <property type="project" value="TreeGrafter"/>
</dbReference>
<accession>A0A5M3MXV0</accession>
<dbReference type="InterPro" id="IPR000719">
    <property type="entry name" value="Prot_kinase_dom"/>
</dbReference>
<dbReference type="InterPro" id="IPR051681">
    <property type="entry name" value="Ser/Thr_Kinases-Pseudokinases"/>
</dbReference>
<evidence type="ECO:0000313" key="7">
    <source>
        <dbReference type="Proteomes" id="UP000053558"/>
    </source>
</evidence>
<name>A0A5M3MXV0_CONPW</name>
<keyword evidence="7" id="KW-1185">Reference proteome</keyword>
<dbReference type="EMBL" id="JH711576">
    <property type="protein sequence ID" value="EIW83555.1"/>
    <property type="molecule type" value="Genomic_DNA"/>
</dbReference>
<keyword evidence="3 6" id="KW-0418">Kinase</keyword>
<evidence type="ECO:0000256" key="3">
    <source>
        <dbReference type="ARBA" id="ARBA00022777"/>
    </source>
</evidence>
<dbReference type="PROSITE" id="PS00108">
    <property type="entry name" value="PROTEIN_KINASE_ST"/>
    <property type="match status" value="1"/>
</dbReference>
<dbReference type="Gene3D" id="1.10.510.10">
    <property type="entry name" value="Transferase(Phosphotransferase) domain 1"/>
    <property type="match status" value="1"/>
</dbReference>
<protein>
    <submittedName>
        <fullName evidence="6">Kinase-like protein</fullName>
    </submittedName>
</protein>